<dbReference type="EnsemblMetazoa" id="MDOA012273-RA">
    <property type="protein sequence ID" value="MDOA012273-PA"/>
    <property type="gene ID" value="MDOA012273"/>
</dbReference>
<dbReference type="OrthoDB" id="10263978at2759"/>
<dbReference type="STRING" id="7370.A0A1I8N774"/>
<name>A0A1I8N774_MUSDO</name>
<dbReference type="GO" id="GO:0010032">
    <property type="term" value="P:meiotic chromosome condensation"/>
    <property type="evidence" value="ECO:0007669"/>
    <property type="project" value="TreeGrafter"/>
</dbReference>
<dbReference type="PANTHER" id="PTHR14222:SF1">
    <property type="entry name" value="CONDENSIN-2 COMPLEX SUBUNIT D3"/>
    <property type="match status" value="1"/>
</dbReference>
<proteinExistence type="predicted"/>
<dbReference type="GO" id="GO:0000779">
    <property type="term" value="C:condensed chromosome, centromeric region"/>
    <property type="evidence" value="ECO:0007669"/>
    <property type="project" value="TreeGrafter"/>
</dbReference>
<dbReference type="VEuPathDB" id="VectorBase:MDOMA2_007648"/>
<dbReference type="SUPFAM" id="SSF48371">
    <property type="entry name" value="ARM repeat"/>
    <property type="match status" value="1"/>
</dbReference>
<sequence length="1309" mass="151158">MSELIKIFQKLSEYFVRGLVWEEIEDIFEQFQRNKNSTESNEHLQKLLNIPLVQRCVVDEEIISNLLELCVAIRTLRGDSVGSYDNTFDCWDQVVKVAPRDGYLAFIYTLAGLIQIDPNSSQYIKLSLLAVNAYFLTLTIPGAKGFHIFEEELINHCLQVFGLIERLQNPDVINRMPRHEPIQIWVQFSTFCDDLKLVLRYVHFKDYQTARNGILKKLIDIQYVNHERGYANMYAANLHAKCFEIYEEMINAHNGDPEQTLLKLMNLTVFLHTYSSKPKSNQTTSSNINSDCEHISDWFIKCISKYPRLLVKVLKFYIECIITNPVRTWKSEHIQKALEYAAKYDAALFTKCNESCVEFLCDAVYADEVMIRSRTIDLMSKILQMESHVDWQMFRHEVSDIPREIYLIKELIDSIQDQNNNIKLKSVQALHTALTKGSPNARKILTECLKYTEFCDMSVVLPDEPRVGKNEIRYEKPNAQEAKYSFQGHAIIQLSILNLPSYVYTHLYQSPLSYIRRAGIMLMEQLVKLNPLIIFNTNFVMETSRLVCEPTALVRKQTLLSIDSILECYPNCYPVVWVWCKVITPMLQDGDTKNIEVAMECFRSRVLSNLKSIEQTNKAEHFMPWVIIRTLLSTQSRFYLQNCFHLALQHKMISSQMVDIVESHLLTSNSTEAWIVLNFIASKMKSREPDALLHHFITLQSWNKEQNMLIALEVLASCIKDFSHTALNHAFNHILTQIKNGQLLPTIIGKAFDFLVLIDNRSNTTGKNKNHKMDTSSSSCHQWILDLHQHLENDILNGIQYFPDNRDTFMSQLFAYSEVNLQTRLRPDSTIIMFLHKYMSECIKMRENEMDLDNARIFNCIIQITGRLSLRDGCVATTTCALYANILAINDQPPIVNTIIVSLTDLCKKHTQVVERIVDRVLRKLKSPYDVNRLETFKCFEKLVLQDQIKLRGSILLALLAALLDECEDLSKRAADFFAEFLSKKNATLFQKCLIECPFVFNEYKNFDGLDSFSEAFIKSPLKGESHRKRRQLLYKHLMEDMDDINMVLYFGQLKLIAEKSKSDPLIKEPEGIALVKDVLYILKKVCQLTKEQKQTTEADGGDKKDEDDVLAEINELNETNQDAKTNANNTPSKNAPANGPGRGRRKKELTMPEAMTLLEKSLIFIPTIYQNIHKYDETVQHSFDDLCKALYKRFPNLVDYAQPAEFWNKYRKSKVVAATTGKKTPKRKTPKKKKKRKQTIRDSESEASEAEENNDSEQDNASDAESANDSDTDDEILTVKKTKLMEKQITNNKTCSQLSMDYIFKPNI</sequence>
<dbReference type="eggNOG" id="KOG2540">
    <property type="taxonomic scope" value="Eukaryota"/>
</dbReference>
<organism evidence="2">
    <name type="scientific">Musca domestica</name>
    <name type="common">House fly</name>
    <dbReference type="NCBI Taxonomy" id="7370"/>
    <lineage>
        <taxon>Eukaryota</taxon>
        <taxon>Metazoa</taxon>
        <taxon>Ecdysozoa</taxon>
        <taxon>Arthropoda</taxon>
        <taxon>Hexapoda</taxon>
        <taxon>Insecta</taxon>
        <taxon>Pterygota</taxon>
        <taxon>Neoptera</taxon>
        <taxon>Endopterygota</taxon>
        <taxon>Diptera</taxon>
        <taxon>Brachycera</taxon>
        <taxon>Muscomorpha</taxon>
        <taxon>Muscoidea</taxon>
        <taxon>Muscidae</taxon>
        <taxon>Musca</taxon>
    </lineage>
</organism>
<gene>
    <name evidence="2" type="primary">101900673</name>
</gene>
<dbReference type="InterPro" id="IPR016024">
    <property type="entry name" value="ARM-type_fold"/>
</dbReference>
<feature type="compositionally biased region" description="Polar residues" evidence="1">
    <location>
        <begin position="1118"/>
        <end position="1136"/>
    </location>
</feature>
<dbReference type="GO" id="GO:0000796">
    <property type="term" value="C:condensin complex"/>
    <property type="evidence" value="ECO:0007669"/>
    <property type="project" value="TreeGrafter"/>
</dbReference>
<protein>
    <submittedName>
        <fullName evidence="2">Uncharacterized protein</fullName>
    </submittedName>
</protein>
<dbReference type="PANTHER" id="PTHR14222">
    <property type="entry name" value="CONDENSIN"/>
    <property type="match status" value="1"/>
</dbReference>
<evidence type="ECO:0000313" key="2">
    <source>
        <dbReference type="EnsemblMetazoa" id="MDOA012273-PA"/>
    </source>
</evidence>
<dbReference type="RefSeq" id="XP_005184455.3">
    <property type="nucleotide sequence ID" value="XM_005184398.4"/>
</dbReference>
<feature type="region of interest" description="Disordered" evidence="1">
    <location>
        <begin position="1118"/>
        <end position="1147"/>
    </location>
</feature>
<feature type="compositionally biased region" description="Basic residues" evidence="1">
    <location>
        <begin position="1224"/>
        <end position="1239"/>
    </location>
</feature>
<feature type="compositionally biased region" description="Acidic residues" evidence="1">
    <location>
        <begin position="1246"/>
        <end position="1276"/>
    </location>
</feature>
<dbReference type="VEuPathDB" id="VectorBase:MDOA012273"/>
<reference evidence="2" key="1">
    <citation type="submission" date="2020-05" db="UniProtKB">
        <authorList>
            <consortium name="EnsemblMetazoa"/>
        </authorList>
    </citation>
    <scope>IDENTIFICATION</scope>
    <source>
        <strain evidence="2">Aabys</strain>
    </source>
</reference>
<dbReference type="InterPro" id="IPR026971">
    <property type="entry name" value="CND1/NCAPD3"/>
</dbReference>
<dbReference type="eggNOG" id="KOG0413">
    <property type="taxonomic scope" value="Eukaryota"/>
</dbReference>
<dbReference type="GO" id="GO:0007076">
    <property type="term" value="P:mitotic chromosome condensation"/>
    <property type="evidence" value="ECO:0007669"/>
    <property type="project" value="InterPro"/>
</dbReference>
<dbReference type="KEGG" id="mde:101900673"/>
<evidence type="ECO:0000256" key="1">
    <source>
        <dbReference type="SAM" id="MobiDB-lite"/>
    </source>
</evidence>
<accession>A0A1I8N774</accession>
<feature type="region of interest" description="Disordered" evidence="1">
    <location>
        <begin position="1218"/>
        <end position="1276"/>
    </location>
</feature>
<dbReference type="GO" id="GO:0042393">
    <property type="term" value="F:histone binding"/>
    <property type="evidence" value="ECO:0007669"/>
    <property type="project" value="TreeGrafter"/>
</dbReference>